<protein>
    <submittedName>
        <fullName evidence="1 2">Uncharacterized protein</fullName>
    </submittedName>
</protein>
<proteinExistence type="predicted"/>
<dbReference type="EMBL" id="CM000882">
    <property type="protein sequence ID" value="PNT66605.1"/>
    <property type="molecule type" value="Genomic_DNA"/>
</dbReference>
<dbReference type="EnsemblPlants" id="PNT66605">
    <property type="protein sequence ID" value="PNT66605"/>
    <property type="gene ID" value="BRADI_3g14654v3"/>
</dbReference>
<dbReference type="InParanoid" id="A0A2K2CX48"/>
<evidence type="ECO:0000313" key="1">
    <source>
        <dbReference type="EMBL" id="PNT66605.1"/>
    </source>
</evidence>
<keyword evidence="3" id="KW-1185">Reference proteome</keyword>
<organism evidence="1">
    <name type="scientific">Brachypodium distachyon</name>
    <name type="common">Purple false brome</name>
    <name type="synonym">Trachynia distachya</name>
    <dbReference type="NCBI Taxonomy" id="15368"/>
    <lineage>
        <taxon>Eukaryota</taxon>
        <taxon>Viridiplantae</taxon>
        <taxon>Streptophyta</taxon>
        <taxon>Embryophyta</taxon>
        <taxon>Tracheophyta</taxon>
        <taxon>Spermatophyta</taxon>
        <taxon>Magnoliopsida</taxon>
        <taxon>Liliopsida</taxon>
        <taxon>Poales</taxon>
        <taxon>Poaceae</taxon>
        <taxon>BOP clade</taxon>
        <taxon>Pooideae</taxon>
        <taxon>Stipodae</taxon>
        <taxon>Brachypodieae</taxon>
        <taxon>Brachypodium</taxon>
    </lineage>
</organism>
<dbReference type="Gramene" id="PNT66605">
    <property type="protein sequence ID" value="PNT66605"/>
    <property type="gene ID" value="BRADI_3g14654v3"/>
</dbReference>
<reference evidence="1" key="2">
    <citation type="submission" date="2017-06" db="EMBL/GenBank/DDBJ databases">
        <title>WGS assembly of Brachypodium distachyon.</title>
        <authorList>
            <consortium name="The International Brachypodium Initiative"/>
            <person name="Lucas S."/>
            <person name="Harmon-Smith M."/>
            <person name="Lail K."/>
            <person name="Tice H."/>
            <person name="Grimwood J."/>
            <person name="Bruce D."/>
            <person name="Barry K."/>
            <person name="Shu S."/>
            <person name="Lindquist E."/>
            <person name="Wang M."/>
            <person name="Pitluck S."/>
            <person name="Vogel J.P."/>
            <person name="Garvin D.F."/>
            <person name="Mockler T.C."/>
            <person name="Schmutz J."/>
            <person name="Rokhsar D."/>
            <person name="Bevan M.W."/>
        </authorList>
    </citation>
    <scope>NUCLEOTIDE SEQUENCE</scope>
    <source>
        <strain evidence="1">Bd21</strain>
    </source>
</reference>
<sequence>MSAGKDVWASLTGVKALGISINLEKDHQTQPTLIRSEMLGYCLDPLTCGTRLLVPDSGASASVTVSSLVPMNIMVKRHHGELAAEFGMGGQRGTADTS</sequence>
<evidence type="ECO:0000313" key="2">
    <source>
        <dbReference type="EnsemblPlants" id="PNT66605"/>
    </source>
</evidence>
<reference evidence="1 2" key="1">
    <citation type="journal article" date="2010" name="Nature">
        <title>Genome sequencing and analysis of the model grass Brachypodium distachyon.</title>
        <authorList>
            <consortium name="International Brachypodium Initiative"/>
        </authorList>
    </citation>
    <scope>NUCLEOTIDE SEQUENCE [LARGE SCALE GENOMIC DNA]</scope>
    <source>
        <strain evidence="1 2">Bd21</strain>
    </source>
</reference>
<gene>
    <name evidence="1" type="ORF">BRADI_3g14654v3</name>
</gene>
<evidence type="ECO:0000313" key="3">
    <source>
        <dbReference type="Proteomes" id="UP000008810"/>
    </source>
</evidence>
<dbReference type="AlphaFoldDB" id="A0A2K2CX48"/>
<name>A0A2K2CX48_BRADI</name>
<dbReference type="Proteomes" id="UP000008810">
    <property type="component" value="Chromosome 3"/>
</dbReference>
<accession>A0A2K2CX48</accession>
<reference evidence="2" key="3">
    <citation type="submission" date="2018-08" db="UniProtKB">
        <authorList>
            <consortium name="EnsemblPlants"/>
        </authorList>
    </citation>
    <scope>IDENTIFICATION</scope>
    <source>
        <strain evidence="2">cv. Bd21</strain>
    </source>
</reference>